<dbReference type="KEGG" id="hcu:MUN79_12450"/>
<gene>
    <name evidence="1" type="ORF">MUN79_12450</name>
</gene>
<proteinExistence type="predicted"/>
<keyword evidence="2" id="KW-1185">Reference proteome</keyword>
<evidence type="ECO:0000313" key="1">
    <source>
        <dbReference type="EMBL" id="UOQ74602.1"/>
    </source>
</evidence>
<sequence length="57" mass="6108">MPLTPRRFLQLTALLLPACLLLILFLDQPLALFLHQHCAPSGPSSKPSPAAPTTSTT</sequence>
<accession>A0A8T9QCE3</accession>
<dbReference type="EMBL" id="CP095046">
    <property type="protein sequence ID" value="UOQ74602.1"/>
    <property type="molecule type" value="Genomic_DNA"/>
</dbReference>
<name>A0A8T9QCE3_9BACT</name>
<dbReference type="AlphaFoldDB" id="A0A8T9QCE3"/>
<organism evidence="1 2">
    <name type="scientific">Hymenobacter cellulosilyticus</name>
    <dbReference type="NCBI Taxonomy" id="2932248"/>
    <lineage>
        <taxon>Bacteria</taxon>
        <taxon>Pseudomonadati</taxon>
        <taxon>Bacteroidota</taxon>
        <taxon>Cytophagia</taxon>
        <taxon>Cytophagales</taxon>
        <taxon>Hymenobacteraceae</taxon>
        <taxon>Hymenobacter</taxon>
    </lineage>
</organism>
<dbReference type="Proteomes" id="UP000831796">
    <property type="component" value="Chromosome"/>
</dbReference>
<dbReference type="RefSeq" id="WP_244677941.1">
    <property type="nucleotide sequence ID" value="NZ_CP095046.1"/>
</dbReference>
<reference evidence="1" key="1">
    <citation type="submission" date="2022-04" db="EMBL/GenBank/DDBJ databases">
        <title>Hymenobacter sp. isolated from the air.</title>
        <authorList>
            <person name="Won M."/>
            <person name="Lee C.-M."/>
            <person name="Woen H.-Y."/>
            <person name="Kwon S.-W."/>
        </authorList>
    </citation>
    <scope>NUCLEOTIDE SEQUENCE</scope>
    <source>
        <strain evidence="1">5116S-3</strain>
    </source>
</reference>
<protein>
    <submittedName>
        <fullName evidence="1">Uncharacterized protein</fullName>
    </submittedName>
</protein>
<evidence type="ECO:0000313" key="2">
    <source>
        <dbReference type="Proteomes" id="UP000831796"/>
    </source>
</evidence>